<comment type="caution">
    <text evidence="1">The sequence shown here is derived from an EMBL/GenBank/DDBJ whole genome shotgun (WGS) entry which is preliminary data.</text>
</comment>
<name>A0AAW0AYX9_9AGAR</name>
<feature type="non-terminal residue" evidence="1">
    <location>
        <position position="1"/>
    </location>
</feature>
<dbReference type="Gene3D" id="1.20.1280.50">
    <property type="match status" value="1"/>
</dbReference>
<proteinExistence type="predicted"/>
<gene>
    <name evidence="1" type="ORF">R3P38DRAFT_2454536</name>
</gene>
<organism evidence="1 2">
    <name type="scientific">Favolaschia claudopus</name>
    <dbReference type="NCBI Taxonomy" id="2862362"/>
    <lineage>
        <taxon>Eukaryota</taxon>
        <taxon>Fungi</taxon>
        <taxon>Dikarya</taxon>
        <taxon>Basidiomycota</taxon>
        <taxon>Agaricomycotina</taxon>
        <taxon>Agaricomycetes</taxon>
        <taxon>Agaricomycetidae</taxon>
        <taxon>Agaricales</taxon>
        <taxon>Marasmiineae</taxon>
        <taxon>Mycenaceae</taxon>
        <taxon>Favolaschia</taxon>
    </lineage>
</organism>
<sequence length="291" mass="32801">LELQTKVLEQALATLRLEEATIQERLNAYKYPVLTLPNEIVAEIFLRFLPKYPICPPLAGPDSPVLLTHICRLWREIACSTPQLWRAISLSSVESRSFNPDCIWLSRAGVFPLSICANEMLKYSVTTPQLFATILPIRARCEYLQLRLDFSCSALPTIEGEFPLLRHLDIELDRHAPREIQFLDVPMLRSVVLDAWAVTYVARLPWTQLTTLSLYNIIFQNCVPILQTATNLLDCRLDITAANEDFLSLALPIALPCLKSLKAEVDGSHDGFLASFNLPALSNLTVSRKLL</sequence>
<reference evidence="1 2" key="1">
    <citation type="journal article" date="2024" name="J Genomics">
        <title>Draft genome sequencing and assembly of Favolaschia claudopus CIRM-BRFM 2984 isolated from oak limbs.</title>
        <authorList>
            <person name="Navarro D."/>
            <person name="Drula E."/>
            <person name="Chaduli D."/>
            <person name="Cazenave R."/>
            <person name="Ahrendt S."/>
            <person name="Wang J."/>
            <person name="Lipzen A."/>
            <person name="Daum C."/>
            <person name="Barry K."/>
            <person name="Grigoriev I.V."/>
            <person name="Favel A."/>
            <person name="Rosso M.N."/>
            <person name="Martin F."/>
        </authorList>
    </citation>
    <scope>NUCLEOTIDE SEQUENCE [LARGE SCALE GENOMIC DNA]</scope>
    <source>
        <strain evidence="1 2">CIRM-BRFM 2984</strain>
    </source>
</reference>
<protein>
    <submittedName>
        <fullName evidence="1">F-box domain-containing protein</fullName>
    </submittedName>
</protein>
<evidence type="ECO:0000313" key="2">
    <source>
        <dbReference type="Proteomes" id="UP001362999"/>
    </source>
</evidence>
<keyword evidence="2" id="KW-1185">Reference proteome</keyword>
<accession>A0AAW0AYX9</accession>
<evidence type="ECO:0000313" key="1">
    <source>
        <dbReference type="EMBL" id="KAK7018500.1"/>
    </source>
</evidence>
<dbReference type="Proteomes" id="UP001362999">
    <property type="component" value="Unassembled WGS sequence"/>
</dbReference>
<feature type="non-terminal residue" evidence="1">
    <location>
        <position position="291"/>
    </location>
</feature>
<dbReference type="AlphaFoldDB" id="A0AAW0AYX9"/>
<dbReference type="EMBL" id="JAWWNJ010000046">
    <property type="protein sequence ID" value="KAK7018500.1"/>
    <property type="molecule type" value="Genomic_DNA"/>
</dbReference>